<dbReference type="NCBIfam" id="TIGR02783">
    <property type="entry name" value="TrbL_P"/>
    <property type="match status" value="1"/>
</dbReference>
<feature type="transmembrane region" description="Helical" evidence="6">
    <location>
        <begin position="57"/>
        <end position="76"/>
    </location>
</feature>
<dbReference type="EMBL" id="PVGH01000124">
    <property type="protein sequence ID" value="PRF52007.1"/>
    <property type="molecule type" value="Genomic_DNA"/>
</dbReference>
<keyword evidence="3 6" id="KW-1133">Transmembrane helix</keyword>
<keyword evidence="7" id="KW-0732">Signal</keyword>
<feature type="region of interest" description="Disordered" evidence="5">
    <location>
        <begin position="418"/>
        <end position="483"/>
    </location>
</feature>
<comment type="subcellular location">
    <subcellularLocation>
        <location evidence="1">Membrane</location>
        <topology evidence="1">Multi-pass membrane protein</topology>
    </subcellularLocation>
</comment>
<feature type="transmembrane region" description="Helical" evidence="6">
    <location>
        <begin position="249"/>
        <end position="268"/>
    </location>
</feature>
<comment type="caution">
    <text evidence="8">The sequence shown here is derived from an EMBL/GenBank/DDBJ whole genome shotgun (WGS) entry which is preliminary data.</text>
</comment>
<dbReference type="GO" id="GO:0030255">
    <property type="term" value="P:protein secretion by the type IV secretion system"/>
    <property type="evidence" value="ECO:0007669"/>
    <property type="project" value="InterPro"/>
</dbReference>
<evidence type="ECO:0000256" key="4">
    <source>
        <dbReference type="ARBA" id="ARBA00023136"/>
    </source>
</evidence>
<keyword evidence="2 6" id="KW-0812">Transmembrane</keyword>
<feature type="compositionally biased region" description="Polar residues" evidence="5">
    <location>
        <begin position="453"/>
        <end position="466"/>
    </location>
</feature>
<dbReference type="InterPro" id="IPR014150">
    <property type="entry name" value="Conjugal_tfr_TrbL"/>
</dbReference>
<sequence length="483" mass="48759">MKKLSVLVLAIVVTSMLITAQAHAAPVDSAGIMDNMLQRFSDNASHWRNTIISYASWLFWSLALFSMVWTFGMLALKNAGISEALAEIVRFLTVTGFFWWILLHGPEMATSIIDSMRKIASSASNMNDGVSPSSIADIGFGIVSRVIDQSSLWSPVNSAVGIVMGVVILCVLALIAVNMLLLLVSGWMLAYGGVFLLGFGGGRWTTDIAISYYKTVLGLGLQLFCMILIVGIGQSFIDQYYQAVQAGSVSLKGLCVMLVASIVLLALVNKVPPMFASIVGGGATSGIGSFGAGALVGAAGAAAAAAGIAANAAASLGSAALSTGASTAGGTSALKAAFTQAQQHMAEGSGMFSGGGGTSSDANSSGGFGSGSISGGSGGFMSAMSTAGRFAADMGANLARGAGTVAKDKAANMMDAAREQMAQTTGSKIASAISSRSGAGSDAGPSFAGDSLSGGQQSATAGTTMNDEVAAFVNRQRPTQDDA</sequence>
<reference evidence="8 9" key="1">
    <citation type="submission" date="2018-03" db="EMBL/GenBank/DDBJ databases">
        <authorList>
            <person name="Keele B.F."/>
        </authorList>
    </citation>
    <scope>NUCLEOTIDE SEQUENCE [LARGE SCALE GENOMIC DNA]</scope>
    <source>
        <strain evidence="8 9">AU19729</strain>
    </source>
</reference>
<name>A0A2S9M664_9BURK</name>
<evidence type="ECO:0000256" key="1">
    <source>
        <dbReference type="ARBA" id="ARBA00004141"/>
    </source>
</evidence>
<dbReference type="GO" id="GO:0016020">
    <property type="term" value="C:membrane"/>
    <property type="evidence" value="ECO:0007669"/>
    <property type="project" value="UniProtKB-SubCell"/>
</dbReference>
<evidence type="ECO:0000313" key="9">
    <source>
        <dbReference type="Proteomes" id="UP000238982"/>
    </source>
</evidence>
<accession>A0A2S9M664</accession>
<protein>
    <submittedName>
        <fullName evidence="8">P-type conjugative transfer protein TrbL</fullName>
    </submittedName>
</protein>
<dbReference type="Pfam" id="PF04610">
    <property type="entry name" value="TrbL"/>
    <property type="match status" value="1"/>
</dbReference>
<feature type="signal peptide" evidence="7">
    <location>
        <begin position="1"/>
        <end position="24"/>
    </location>
</feature>
<dbReference type="RefSeq" id="WP_105796993.1">
    <property type="nucleotide sequence ID" value="NZ_JAHPLO010000087.1"/>
</dbReference>
<dbReference type="InterPro" id="IPR007688">
    <property type="entry name" value="Conjugal_tfr_TrbL/VirB6"/>
</dbReference>
<keyword evidence="4 6" id="KW-0472">Membrane</keyword>
<feature type="transmembrane region" description="Helical" evidence="6">
    <location>
        <begin position="88"/>
        <end position="109"/>
    </location>
</feature>
<evidence type="ECO:0000256" key="5">
    <source>
        <dbReference type="SAM" id="MobiDB-lite"/>
    </source>
</evidence>
<evidence type="ECO:0000256" key="3">
    <source>
        <dbReference type="ARBA" id="ARBA00022989"/>
    </source>
</evidence>
<evidence type="ECO:0000256" key="6">
    <source>
        <dbReference type="SAM" id="Phobius"/>
    </source>
</evidence>
<gene>
    <name evidence="8" type="primary">trbL</name>
    <name evidence="8" type="ORF">C6Q15_33095</name>
</gene>
<dbReference type="Proteomes" id="UP000238982">
    <property type="component" value="Unassembled WGS sequence"/>
</dbReference>
<feature type="compositionally biased region" description="Low complexity" evidence="5">
    <location>
        <begin position="426"/>
        <end position="446"/>
    </location>
</feature>
<dbReference type="AlphaFoldDB" id="A0A2S9M664"/>
<feature type="transmembrane region" description="Helical" evidence="6">
    <location>
        <begin position="216"/>
        <end position="237"/>
    </location>
</feature>
<feature type="transmembrane region" description="Helical" evidence="6">
    <location>
        <begin position="187"/>
        <end position="204"/>
    </location>
</feature>
<proteinExistence type="predicted"/>
<feature type="region of interest" description="Disordered" evidence="5">
    <location>
        <begin position="349"/>
        <end position="368"/>
    </location>
</feature>
<organism evidence="8 9">
    <name type="scientific">Burkholderia multivorans</name>
    <dbReference type="NCBI Taxonomy" id="87883"/>
    <lineage>
        <taxon>Bacteria</taxon>
        <taxon>Pseudomonadati</taxon>
        <taxon>Pseudomonadota</taxon>
        <taxon>Betaproteobacteria</taxon>
        <taxon>Burkholderiales</taxon>
        <taxon>Burkholderiaceae</taxon>
        <taxon>Burkholderia</taxon>
        <taxon>Burkholderia cepacia complex</taxon>
    </lineage>
</organism>
<feature type="transmembrane region" description="Helical" evidence="6">
    <location>
        <begin position="159"/>
        <end position="181"/>
    </location>
</feature>
<evidence type="ECO:0000256" key="2">
    <source>
        <dbReference type="ARBA" id="ARBA00022692"/>
    </source>
</evidence>
<evidence type="ECO:0000313" key="8">
    <source>
        <dbReference type="EMBL" id="PRF52007.1"/>
    </source>
</evidence>
<evidence type="ECO:0000256" key="7">
    <source>
        <dbReference type="SAM" id="SignalP"/>
    </source>
</evidence>
<feature type="chain" id="PRO_5015462597" evidence="7">
    <location>
        <begin position="25"/>
        <end position="483"/>
    </location>
</feature>